<proteinExistence type="predicted"/>
<dbReference type="AlphaFoldDB" id="A0A9N7IZC3"/>
<dbReference type="EMBL" id="OKRC01000006">
    <property type="protein sequence ID" value="SPE21429.1"/>
    <property type="molecule type" value="Genomic_DNA"/>
</dbReference>
<gene>
    <name evidence="1" type="ORF">LAS9267_01313</name>
</gene>
<comment type="caution">
    <text evidence="1">The sequence shown here is derived from an EMBL/GenBank/DDBJ whole genome shotgun (WGS) entry which is preliminary data.</text>
</comment>
<dbReference type="GeneID" id="57132947"/>
<name>A0A9N7IZC3_LATSK</name>
<dbReference type="RefSeq" id="WP_035146046.1">
    <property type="nucleotide sequence ID" value="NZ_CP020806.1"/>
</dbReference>
<protein>
    <submittedName>
        <fullName evidence="1">Uncharacterized protein</fullName>
    </submittedName>
</protein>
<evidence type="ECO:0000313" key="1">
    <source>
        <dbReference type="EMBL" id="SPE21429.1"/>
    </source>
</evidence>
<sequence length="425" mass="49719">MRDDFSFPVFVGYELMNTKSGIKGIDPNKRIAGQLTRSHGATYLDLADAPEKKMYQHNDGITYNNNDRVISNGDTNNWYATSWDGSRLFILRKFFNIDSKMHFAYNHFSEETTKWLITDFEMVSQFMLTDEVYQAKLYMDHIFSWFRVYNPNQDLSKVNSIEYNDLIFQEKKLKILVRGEGNQKQEIHSIIKTVNLTMCLLFEDSKNRQYIYQIAVALRNMFQIIINKRIGISRIILNRINGDKLIQSDERENWFIEQSYLPEESKEIISDVGIPYASISSNFNTILKQYLEDEKLQNLVNSFLLVDQFQIPIATAIITLVSGIETYYNQTKYKNGKTIGNAHKKLQRFLALLDNSSEIVQQEIPNLTVDELITRMRDSRDYFIHGDKADRFVSEAELVPYLIVFKKLYQQILAKLIVLDVKKNN</sequence>
<organism evidence="1 2">
    <name type="scientific">Latilactobacillus sakei</name>
    <name type="common">Lactobacillus sakei</name>
    <dbReference type="NCBI Taxonomy" id="1599"/>
    <lineage>
        <taxon>Bacteria</taxon>
        <taxon>Bacillati</taxon>
        <taxon>Bacillota</taxon>
        <taxon>Bacilli</taxon>
        <taxon>Lactobacillales</taxon>
        <taxon>Lactobacillaceae</taxon>
        <taxon>Latilactobacillus</taxon>
    </lineage>
</organism>
<reference evidence="1 2" key="1">
    <citation type="submission" date="2018-02" db="EMBL/GenBank/DDBJ databases">
        <authorList>
            <person name="Rodrigo-Torres L."/>
            <person name="Arahal R. D."/>
            <person name="Lucena T."/>
        </authorList>
    </citation>
    <scope>NUCLEOTIDE SEQUENCE [LARGE SCALE GENOMIC DNA]</scope>
    <source>
        <strain evidence="1 2">CECT 9267</strain>
    </source>
</reference>
<evidence type="ECO:0000313" key="2">
    <source>
        <dbReference type="Proteomes" id="UP000239650"/>
    </source>
</evidence>
<dbReference type="Proteomes" id="UP000239650">
    <property type="component" value="Unassembled WGS sequence"/>
</dbReference>
<accession>A0A9N7IZC3</accession>